<feature type="signal peptide" evidence="5">
    <location>
        <begin position="1"/>
        <end position="19"/>
    </location>
</feature>
<evidence type="ECO:0000256" key="1">
    <source>
        <dbReference type="ARBA" id="ARBA00009902"/>
    </source>
</evidence>
<evidence type="ECO:0000256" key="2">
    <source>
        <dbReference type="ARBA" id="ARBA00022801"/>
    </source>
</evidence>
<evidence type="ECO:0000256" key="4">
    <source>
        <dbReference type="RuleBase" id="RU362110"/>
    </source>
</evidence>
<evidence type="ECO:0000313" key="9">
    <source>
        <dbReference type="Proteomes" id="UP000224854"/>
    </source>
</evidence>
<evidence type="ECO:0000256" key="3">
    <source>
        <dbReference type="ARBA" id="ARBA00023295"/>
    </source>
</evidence>
<dbReference type="PROSITE" id="PS00609">
    <property type="entry name" value="GLYCOSYL_HYDROL_F32"/>
    <property type="match status" value="1"/>
</dbReference>
<dbReference type="Pfam" id="PF08244">
    <property type="entry name" value="Glyco_hydro_32C"/>
    <property type="match status" value="1"/>
</dbReference>
<comment type="caution">
    <text evidence="8">The sequence shown here is derived from an EMBL/GenBank/DDBJ whole genome shotgun (WGS) entry which is preliminary data.</text>
</comment>
<accession>A0A2C5ZUN2</accession>
<dbReference type="SUPFAM" id="SSF49899">
    <property type="entry name" value="Concanavalin A-like lectins/glucanases"/>
    <property type="match status" value="1"/>
</dbReference>
<dbReference type="InterPro" id="IPR018053">
    <property type="entry name" value="Glyco_hydro_32_AS"/>
</dbReference>
<feature type="chain" id="PRO_5012225857" description="Glycosyl hydrolase family 32 N-terminal domain-containing protein" evidence="5">
    <location>
        <begin position="20"/>
        <end position="549"/>
    </location>
</feature>
<dbReference type="PANTHER" id="PTHR42800:SF2">
    <property type="entry name" value="INVERTASE-RELATED"/>
    <property type="match status" value="1"/>
</dbReference>
<dbReference type="Gene3D" id="2.115.10.20">
    <property type="entry name" value="Glycosyl hydrolase domain, family 43"/>
    <property type="match status" value="1"/>
</dbReference>
<dbReference type="SMART" id="SM00640">
    <property type="entry name" value="Glyco_32"/>
    <property type="match status" value="1"/>
</dbReference>
<dbReference type="OrthoDB" id="202537at2759"/>
<keyword evidence="9" id="KW-1185">Reference proteome</keyword>
<evidence type="ECO:0000313" key="8">
    <source>
        <dbReference type="EMBL" id="PHH83550.1"/>
    </source>
</evidence>
<dbReference type="Proteomes" id="UP000224854">
    <property type="component" value="Unassembled WGS sequence"/>
</dbReference>
<keyword evidence="2 4" id="KW-0378">Hydrolase</keyword>
<dbReference type="GO" id="GO:0000324">
    <property type="term" value="C:fungal-type vacuole"/>
    <property type="evidence" value="ECO:0007669"/>
    <property type="project" value="TreeGrafter"/>
</dbReference>
<evidence type="ECO:0000256" key="5">
    <source>
        <dbReference type="SAM" id="SignalP"/>
    </source>
</evidence>
<dbReference type="GO" id="GO:0004575">
    <property type="term" value="F:sucrose alpha-glucosidase activity"/>
    <property type="evidence" value="ECO:0007669"/>
    <property type="project" value="TreeGrafter"/>
</dbReference>
<keyword evidence="5" id="KW-0732">Signal</keyword>
<feature type="domain" description="Glycosyl hydrolase family 32 N-terminal" evidence="6">
    <location>
        <begin position="46"/>
        <end position="354"/>
    </location>
</feature>
<evidence type="ECO:0000259" key="7">
    <source>
        <dbReference type="Pfam" id="PF08244"/>
    </source>
</evidence>
<dbReference type="AlphaFoldDB" id="A0A2C5ZUN2"/>
<dbReference type="PANTHER" id="PTHR42800">
    <property type="entry name" value="EXOINULINASE INUD (AFU_ORTHOLOGUE AFUA_5G00480)"/>
    <property type="match status" value="1"/>
</dbReference>
<dbReference type="Pfam" id="PF00251">
    <property type="entry name" value="Glyco_hydro_32N"/>
    <property type="match status" value="1"/>
</dbReference>
<reference evidence="8 9" key="1">
    <citation type="submission" date="2017-06" db="EMBL/GenBank/DDBJ databases">
        <title>Ant-infecting Ophiocordyceps genomes reveal a high diversity of potential behavioral manipulation genes and a possible major role for enterotoxins.</title>
        <authorList>
            <person name="De Bekker C."/>
            <person name="Evans H.C."/>
            <person name="Brachmann A."/>
            <person name="Hughes D.P."/>
        </authorList>
    </citation>
    <scope>NUCLEOTIDE SEQUENCE [LARGE SCALE GENOMIC DNA]</scope>
    <source>
        <strain evidence="8 9">1348a</strain>
    </source>
</reference>
<feature type="domain" description="Glycosyl hydrolase family 32 C-terminal" evidence="7">
    <location>
        <begin position="424"/>
        <end position="510"/>
    </location>
</feature>
<evidence type="ECO:0008006" key="10">
    <source>
        <dbReference type="Google" id="ProtNLM"/>
    </source>
</evidence>
<dbReference type="InterPro" id="IPR013189">
    <property type="entry name" value="Glyco_hydro_32_C"/>
</dbReference>
<dbReference type="SUPFAM" id="SSF75005">
    <property type="entry name" value="Arabinanase/levansucrase/invertase"/>
    <property type="match status" value="1"/>
</dbReference>
<sequence length="549" mass="60910">MMLACLVTVALCLAELVSCRLYGPHTVGHESIIADDYDGPYRPQLHFSPPYGFMNDPNGLFRDANGTWHLYYQLDPTGLTAGNQHWGHATSLDLYHWVNQPIAIYPPAKDVYVFSGSVVVDPENTSGFFPDQDNGVVAIYTLAPYNPDGSPGPQVQAISISHDGGYTFTPYEGNPVIPGTSPHFRDPKVIRHEGKWVMAVAYPVDFAIGIFVSSNLIDWEPTSNFTDPGIKGAQWECPNLIPISYTDETGVILGDTWLMLVSINPGAPLGGSITYYVPGSFDGRRFKPLDSAARLSDFGKDNYAGQFFYGLSEYESPVSIAWASNWQYAQDVPTDKEGWRSAMSLPRQMHLVKTADNDWKLAAEPYDLTPVRGELLVQSSRLRNEFVSLNFEHLSSNAVYWEANLTDIPREGLPPMAVFHVSFQSRDTAERLSFEYSLADGIFSMDRGGLRGFKHAEFTNKFWYRSPARGGEWSMKGIIDRSVAEVFLNNGLDSATMTFYAQQPLTRMAIGSAHVSEEEVCVSASVTGLRSGWKGAEGRRPNELEPIDC</sequence>
<dbReference type="InterPro" id="IPR001362">
    <property type="entry name" value="Glyco_hydro_32"/>
</dbReference>
<comment type="similarity">
    <text evidence="1 4">Belongs to the glycosyl hydrolase 32 family.</text>
</comment>
<proteinExistence type="inferred from homology"/>
<name>A0A2C5ZUN2_9HYPO</name>
<organism evidence="8 9">
    <name type="scientific">Ophiocordyceps australis</name>
    <dbReference type="NCBI Taxonomy" id="1399860"/>
    <lineage>
        <taxon>Eukaryota</taxon>
        <taxon>Fungi</taxon>
        <taxon>Dikarya</taxon>
        <taxon>Ascomycota</taxon>
        <taxon>Pezizomycotina</taxon>
        <taxon>Sordariomycetes</taxon>
        <taxon>Hypocreomycetidae</taxon>
        <taxon>Hypocreales</taxon>
        <taxon>Ophiocordycipitaceae</taxon>
        <taxon>Ophiocordyceps</taxon>
    </lineage>
</organism>
<dbReference type="InterPro" id="IPR013148">
    <property type="entry name" value="Glyco_hydro_32_N"/>
</dbReference>
<dbReference type="InterPro" id="IPR013320">
    <property type="entry name" value="ConA-like_dom_sf"/>
</dbReference>
<dbReference type="Gene3D" id="2.60.120.560">
    <property type="entry name" value="Exo-inulinase, domain 1"/>
    <property type="match status" value="1"/>
</dbReference>
<keyword evidence="3 4" id="KW-0326">Glycosidase</keyword>
<dbReference type="GO" id="GO:0005987">
    <property type="term" value="P:sucrose catabolic process"/>
    <property type="evidence" value="ECO:0007669"/>
    <property type="project" value="TreeGrafter"/>
</dbReference>
<dbReference type="CDD" id="cd18622">
    <property type="entry name" value="GH32_Inu-like"/>
    <property type="match status" value="1"/>
</dbReference>
<dbReference type="EMBL" id="NJEU01000008">
    <property type="protein sequence ID" value="PHH83550.1"/>
    <property type="molecule type" value="Genomic_DNA"/>
</dbReference>
<protein>
    <recommendedName>
        <fullName evidence="10">Glycosyl hydrolase family 32 N-terminal domain-containing protein</fullName>
    </recommendedName>
</protein>
<gene>
    <name evidence="8" type="ORF">CDD82_7111</name>
</gene>
<evidence type="ECO:0000259" key="6">
    <source>
        <dbReference type="Pfam" id="PF00251"/>
    </source>
</evidence>
<dbReference type="InterPro" id="IPR023296">
    <property type="entry name" value="Glyco_hydro_beta-prop_sf"/>
</dbReference>